<reference evidence="2" key="2">
    <citation type="submission" date="2020-01" db="EMBL/GenBank/DDBJ databases">
        <authorList>
            <person name="Korhonen P.K.K."/>
            <person name="Guangxu M.G."/>
            <person name="Wang T.W."/>
            <person name="Stroehlein A.J.S."/>
            <person name="Young N.D."/>
            <person name="Ang C.-S.A."/>
            <person name="Fernando D.W.F."/>
            <person name="Lu H.L."/>
            <person name="Taylor S.T."/>
            <person name="Ehtesham M.E.M."/>
            <person name="Najaraj S.H.N."/>
            <person name="Harsha G.H.G."/>
            <person name="Madugundu A.M."/>
            <person name="Renuse S.R."/>
            <person name="Holt D.H."/>
            <person name="Pandey A.P."/>
            <person name="Papenfuss A.P."/>
            <person name="Gasser R.B.G."/>
            <person name="Fischer K.F."/>
        </authorList>
    </citation>
    <scope>NUCLEOTIDE SEQUENCE</scope>
    <source>
        <strain evidence="2">SSS_KF_BRIS2020</strain>
    </source>
</reference>
<dbReference type="EnsemblMetazoa" id="SSS_5817s_mrna">
    <property type="protein sequence ID" value="KAF7491998.1"/>
    <property type="gene ID" value="SSS_5817"/>
</dbReference>
<keyword evidence="1" id="KW-0812">Transmembrane</keyword>
<name>A0A834VFQ7_SARSC</name>
<evidence type="ECO:0000313" key="3">
    <source>
        <dbReference type="EnsemblMetazoa" id="KAF7491998.1"/>
    </source>
</evidence>
<protein>
    <submittedName>
        <fullName evidence="2 3">Uncharacterized protein</fullName>
    </submittedName>
</protein>
<organism evidence="2">
    <name type="scientific">Sarcoptes scabiei</name>
    <name type="common">Itch mite</name>
    <name type="synonym">Acarus scabiei</name>
    <dbReference type="NCBI Taxonomy" id="52283"/>
    <lineage>
        <taxon>Eukaryota</taxon>
        <taxon>Metazoa</taxon>
        <taxon>Ecdysozoa</taxon>
        <taxon>Arthropoda</taxon>
        <taxon>Chelicerata</taxon>
        <taxon>Arachnida</taxon>
        <taxon>Acari</taxon>
        <taxon>Acariformes</taxon>
        <taxon>Sarcoptiformes</taxon>
        <taxon>Astigmata</taxon>
        <taxon>Psoroptidia</taxon>
        <taxon>Sarcoptoidea</taxon>
        <taxon>Sarcoptidae</taxon>
        <taxon>Sarcoptinae</taxon>
        <taxon>Sarcoptes</taxon>
    </lineage>
</organism>
<dbReference type="OMA" id="SHEMEGQ"/>
<accession>A0A834VFQ7</accession>
<keyword evidence="1" id="KW-0472">Membrane</keyword>
<proteinExistence type="predicted"/>
<dbReference type="Proteomes" id="UP000070412">
    <property type="component" value="Unassembled WGS sequence"/>
</dbReference>
<reference evidence="4" key="1">
    <citation type="journal article" date="2020" name="PLoS Negl. Trop. Dis.">
        <title>High-quality nuclear genome for Sarcoptes scabiei-A critical resource for a neglected parasite.</title>
        <authorList>
            <person name="Korhonen P.K."/>
            <person name="Gasser R.B."/>
            <person name="Ma G."/>
            <person name="Wang T."/>
            <person name="Stroehlein A.J."/>
            <person name="Young N.D."/>
            <person name="Ang C.S."/>
            <person name="Fernando D.D."/>
            <person name="Lu H.C."/>
            <person name="Taylor S."/>
            <person name="Reynolds S.L."/>
            <person name="Mofiz E."/>
            <person name="Najaraj S.H."/>
            <person name="Gowda H."/>
            <person name="Madugundu A."/>
            <person name="Renuse S."/>
            <person name="Holt D."/>
            <person name="Pandey A."/>
            <person name="Papenfuss A.T."/>
            <person name="Fischer K."/>
        </authorList>
    </citation>
    <scope>NUCLEOTIDE SEQUENCE [LARGE SCALE GENOMIC DNA]</scope>
</reference>
<keyword evidence="4" id="KW-1185">Reference proteome</keyword>
<evidence type="ECO:0000313" key="4">
    <source>
        <dbReference type="Proteomes" id="UP000070412"/>
    </source>
</evidence>
<gene>
    <name evidence="2" type="ORF">SSS_5817</name>
</gene>
<evidence type="ECO:0000313" key="2">
    <source>
        <dbReference type="EMBL" id="KAF7491998.1"/>
    </source>
</evidence>
<sequence>MLKIHQRQKTAQCLTLTRSSSHLVLALILLEMFLLTQHQIQQVEAFRKLKMKKILKKISPVLTLLTFLKTKKKIIPLPIPLPIPMPMNKNKESDPCPPDYGSNMGGYSAGMGAATYGGASSYGGAGMNCGNGAGYGTPMDMGYSSNQGIGSGSSGGY</sequence>
<keyword evidence="1" id="KW-1133">Transmembrane helix</keyword>
<reference evidence="3" key="3">
    <citation type="submission" date="2022-06" db="UniProtKB">
        <authorList>
            <consortium name="EnsemblMetazoa"/>
        </authorList>
    </citation>
    <scope>IDENTIFICATION</scope>
</reference>
<feature type="transmembrane region" description="Helical" evidence="1">
    <location>
        <begin position="21"/>
        <end position="40"/>
    </location>
</feature>
<dbReference type="EMBL" id="WVUK01000058">
    <property type="protein sequence ID" value="KAF7491998.1"/>
    <property type="molecule type" value="Genomic_DNA"/>
</dbReference>
<evidence type="ECO:0000256" key="1">
    <source>
        <dbReference type="SAM" id="Phobius"/>
    </source>
</evidence>
<dbReference type="AlphaFoldDB" id="A0A834VFQ7"/>